<protein>
    <submittedName>
        <fullName evidence="2">Uncharacterized protein</fullName>
    </submittedName>
</protein>
<feature type="compositionally biased region" description="Acidic residues" evidence="1">
    <location>
        <begin position="1136"/>
        <end position="1147"/>
    </location>
</feature>
<feature type="region of interest" description="Disordered" evidence="1">
    <location>
        <begin position="786"/>
        <end position="822"/>
    </location>
</feature>
<feature type="compositionally biased region" description="Basic and acidic residues" evidence="1">
    <location>
        <begin position="565"/>
        <end position="586"/>
    </location>
</feature>
<feature type="compositionally biased region" description="Basic and acidic residues" evidence="1">
    <location>
        <begin position="1148"/>
        <end position="1169"/>
    </location>
</feature>
<feature type="compositionally biased region" description="Acidic residues" evidence="1">
    <location>
        <begin position="787"/>
        <end position="802"/>
    </location>
</feature>
<feature type="compositionally biased region" description="Basic and acidic residues" evidence="1">
    <location>
        <begin position="963"/>
        <end position="973"/>
    </location>
</feature>
<feature type="compositionally biased region" description="Polar residues" evidence="1">
    <location>
        <begin position="10"/>
        <end position="19"/>
    </location>
</feature>
<accession>A0A0G4FQ83</accession>
<dbReference type="PANTHER" id="PTHR48176">
    <property type="entry name" value="DDRGK DOMAIN-CONTAINING PROTEIN 1"/>
    <property type="match status" value="1"/>
</dbReference>
<feature type="compositionally biased region" description="Basic and acidic residues" evidence="1">
    <location>
        <begin position="1595"/>
        <end position="1604"/>
    </location>
</feature>
<feature type="compositionally biased region" description="Basic and acidic residues" evidence="1">
    <location>
        <begin position="1265"/>
        <end position="1282"/>
    </location>
</feature>
<dbReference type="InterPro" id="IPR050899">
    <property type="entry name" value="DDRGK_domain-containing"/>
</dbReference>
<dbReference type="GO" id="GO:0044389">
    <property type="term" value="F:ubiquitin-like protein ligase binding"/>
    <property type="evidence" value="ECO:0007669"/>
    <property type="project" value="TreeGrafter"/>
</dbReference>
<feature type="compositionally biased region" description="Basic and acidic residues" evidence="1">
    <location>
        <begin position="23"/>
        <end position="46"/>
    </location>
</feature>
<feature type="compositionally biased region" description="Acidic residues" evidence="1">
    <location>
        <begin position="604"/>
        <end position="613"/>
    </location>
</feature>
<name>A0A0G4FQ83_9ALVE</name>
<feature type="region of interest" description="Disordered" evidence="1">
    <location>
        <begin position="862"/>
        <end position="892"/>
    </location>
</feature>
<feature type="compositionally biased region" description="Basic and acidic residues" evidence="1">
    <location>
        <begin position="641"/>
        <end position="651"/>
    </location>
</feature>
<feature type="compositionally biased region" description="Basic and acidic residues" evidence="1">
    <location>
        <begin position="1460"/>
        <end position="1490"/>
    </location>
</feature>
<feature type="compositionally biased region" description="Acidic residues" evidence="1">
    <location>
        <begin position="1103"/>
        <end position="1115"/>
    </location>
</feature>
<reference evidence="2" key="1">
    <citation type="submission" date="2014-11" db="EMBL/GenBank/DDBJ databases">
        <authorList>
            <person name="Otto D Thomas"/>
            <person name="Naeem Raeece"/>
        </authorList>
    </citation>
    <scope>NUCLEOTIDE SEQUENCE</scope>
</reference>
<feature type="region of interest" description="Disordered" evidence="1">
    <location>
        <begin position="230"/>
        <end position="259"/>
    </location>
</feature>
<dbReference type="EMBL" id="CDMZ01000518">
    <property type="protein sequence ID" value="CEM15995.1"/>
    <property type="molecule type" value="Genomic_DNA"/>
</dbReference>
<sequence length="1623" mass="184221">MDRAERDRSPSSNSVQYRTGQRVRVERSDSRREQRDGGGERRARYSEEEESSEATGDQADNFQNNWRRESNRDQMPARSSDVSMDNKRQEDGEEEDEEEEVVADNEEEEEDKERLMHERARDSTSQHVGSASEREGATPAAVVEEETSPPRRISFESIFGVFQGIRTDARVRERMMTRPEELQGFHLVDRSEVDQWANERKLVPPDSGNADDAMNPSDLFLKQLVQRWCPSENQPQPSNPTTAPQPRARRIPVVKPDPHALDGRERLALMNSLLECVEANRKVSEKTGEAAAKAEEVERNLEENQKRTREENRRFAQEMRAHLERRVKAALDPSMPSQSLAPNIDWQDLLSSLAELGRQEEALWCLGDWKLEIDPDPGGREVPITALFCLCTYGFLAGCARSGNLRLLQFLKEKVGLQMNLRIGWTLRDLSFQSNERGPPVSSLDLSPQFEKLGEAVMGLAAFHGNWKVVEWCLEKGKVKVCPEVPTAAALGGRWDVLEKLEERGDFPIDWELVLEAARNPVRRSSCVLHLAKTKVKKLGSESRSAALEVYKKRAAARSKHLKRLERQTLDRQLESSASERGERRKENAKKKRGKKKKRRGDDVDSDVAEESESGGGPQEGASSSSADPLACLISSGNWKRGGEGPRGDDRADEQFLFSMYQWWDIPWRGLFEEQRETCVKISLPGDIQQDPNREHEPEKWLEDLTPEEQAEILWYGMQKATSTNMLALLELIPIALSPLKEVHSIGGDSVPAWCTRGQPMTPRTHLPPAWETSVRLVRFAAAWQKEEEEAEEGEESAESEDDGPRSSSCSARKNPHQDEEGRLKGVEEAFSKSNPMLEWLWLFVGLNLMDPVVASHGREPRLAGAAEGPQGSRVEGGDGLDGRSLDAEDKEGSTLVLEEVAKISGRETNLGTLRVCEQVLEAERNRKGTLVSVSVDPPAQDRKSRTLQVQQSSYFQAFEEELREKERQREDTEGPYARMNRRQRSFEGEGEEDGDEVRKSVLEKDAKRVESDRQMLHCLSRRVLEGVIRGMADSHGNRLVIQRFLRLLLSKERIWMSCLTDDEVCEILYRERKKLRKRRTGVGPLLRFLERAIQERQPDQNPLEESDEMSSEEEQEHRAEWEEEEEEKAERGDEWDSDDDENEEEERERVQSRSFSRREREDRRESERSPQSNPSRVPKPKGGLAEFLRKSRTLGRSVGSRQSDEDEAPAPSPSSSQKASRKKWSSPADKWSSDTSSREGKRGGFGGEADSQKSVCRLVPFLEETNRQTRGRGEGQRRGQVDSDAESDSGRSYHNRRTHESHNRGPSAPPLFPWGNGQRRPPNPYSDESGEEDHVSQRRGGEGGEGQGRPPNPYSDESGEEDHVSQRRGGKGGDGQRRPPNPYSDESGEEDHVSQRHGGKGGEGLRHHSDPYDEEYHDESQRRGWTIGGRWAEEQNGRPSYEGRAPRHSFQDSAPSDGSRLEGMPRRSEKAEFSNDLAFRDRERVMAGDDRDDEEFGVDHEERITGGANRFPYSRSPSFPPPLPSPPRADQRDRNGRMPIRTGSLGSQLHSHRQREGDRASHWHGNGDMIPRDRPEMVREDRPDLNGWGEEEEERRGPKESQRGRAGPNGNLRWGRGEGWGA</sequence>
<feature type="compositionally biased region" description="Acidic residues" evidence="1">
    <location>
        <begin position="91"/>
        <end position="111"/>
    </location>
</feature>
<dbReference type="VEuPathDB" id="CryptoDB:Cvel_3574"/>
<feature type="compositionally biased region" description="Polar residues" evidence="1">
    <location>
        <begin position="231"/>
        <end position="244"/>
    </location>
</feature>
<organism evidence="2">
    <name type="scientific">Chromera velia CCMP2878</name>
    <dbReference type="NCBI Taxonomy" id="1169474"/>
    <lineage>
        <taxon>Eukaryota</taxon>
        <taxon>Sar</taxon>
        <taxon>Alveolata</taxon>
        <taxon>Colpodellida</taxon>
        <taxon>Chromeraceae</taxon>
        <taxon>Chromera</taxon>
    </lineage>
</organism>
<feature type="region of interest" description="Disordered" evidence="1">
    <location>
        <begin position="561"/>
        <end position="651"/>
    </location>
</feature>
<feature type="compositionally biased region" description="Basic residues" evidence="1">
    <location>
        <begin position="587"/>
        <end position="599"/>
    </location>
</feature>
<gene>
    <name evidence="2" type="ORF">Cvel_3574</name>
</gene>
<feature type="region of interest" description="Disordered" evidence="1">
    <location>
        <begin position="286"/>
        <end position="312"/>
    </location>
</feature>
<feature type="region of interest" description="Disordered" evidence="1">
    <location>
        <begin position="963"/>
        <end position="999"/>
    </location>
</feature>
<proteinExistence type="predicted"/>
<dbReference type="PANTHER" id="PTHR48176:SF1">
    <property type="entry name" value="DDRGK DOMAIN-CONTAINING PROTEIN 1"/>
    <property type="match status" value="1"/>
</dbReference>
<feature type="compositionally biased region" description="Basic and acidic residues" evidence="1">
    <location>
        <begin position="112"/>
        <end position="124"/>
    </location>
</feature>
<feature type="compositionally biased region" description="Basic and acidic residues" evidence="1">
    <location>
        <begin position="1333"/>
        <end position="1343"/>
    </location>
</feature>
<feature type="compositionally biased region" description="Pro residues" evidence="1">
    <location>
        <begin position="1519"/>
        <end position="1528"/>
    </location>
</feature>
<feature type="region of interest" description="Disordered" evidence="1">
    <location>
        <begin position="1"/>
        <end position="149"/>
    </location>
</feature>
<feature type="region of interest" description="Disordered" evidence="1">
    <location>
        <begin position="1094"/>
        <end position="1623"/>
    </location>
</feature>
<feature type="compositionally biased region" description="Basic and acidic residues" evidence="1">
    <location>
        <begin position="881"/>
        <end position="892"/>
    </location>
</feature>
<evidence type="ECO:0000313" key="2">
    <source>
        <dbReference type="EMBL" id="CEM15995.1"/>
    </source>
</evidence>
<feature type="compositionally biased region" description="Basic and acidic residues" evidence="1">
    <location>
        <begin position="1571"/>
        <end position="1585"/>
    </location>
</feature>
<evidence type="ECO:0000256" key="1">
    <source>
        <dbReference type="SAM" id="MobiDB-lite"/>
    </source>
</evidence>